<feature type="compositionally biased region" description="Polar residues" evidence="9">
    <location>
        <begin position="41"/>
        <end position="53"/>
    </location>
</feature>
<keyword evidence="5" id="KW-1133">Transmembrane helix</keyword>
<evidence type="ECO:0000256" key="6">
    <source>
        <dbReference type="ARBA" id="ARBA00023065"/>
    </source>
</evidence>
<evidence type="ECO:0000256" key="9">
    <source>
        <dbReference type="SAM" id="MobiDB-lite"/>
    </source>
</evidence>
<keyword evidence="8" id="KW-0407">Ion channel</keyword>
<keyword evidence="2" id="KW-0813">Transport</keyword>
<dbReference type="Proteomes" id="UP000078512">
    <property type="component" value="Unassembled WGS sequence"/>
</dbReference>
<dbReference type="InterPro" id="IPR001185">
    <property type="entry name" value="MS_channel"/>
</dbReference>
<keyword evidence="3" id="KW-1003">Cell membrane</keyword>
<protein>
    <recommendedName>
        <fullName evidence="12">Gated mechanosensitive channel</fullName>
    </recommendedName>
</protein>
<dbReference type="OrthoDB" id="10010920at2759"/>
<keyword evidence="11" id="KW-1185">Reference proteome</keyword>
<dbReference type="GO" id="GO:0008381">
    <property type="term" value="F:mechanosensitive monoatomic ion channel activity"/>
    <property type="evidence" value="ECO:0007669"/>
    <property type="project" value="InterPro"/>
</dbReference>
<dbReference type="PANTHER" id="PTHR30266">
    <property type="entry name" value="MECHANOSENSITIVE CHANNEL MSCL"/>
    <property type="match status" value="1"/>
</dbReference>
<dbReference type="PRINTS" id="PR01264">
    <property type="entry name" value="MECHCHANNEL"/>
</dbReference>
<dbReference type="InterPro" id="IPR036019">
    <property type="entry name" value="MscL_channel"/>
</dbReference>
<evidence type="ECO:0000256" key="3">
    <source>
        <dbReference type="ARBA" id="ARBA00022475"/>
    </source>
</evidence>
<evidence type="ECO:0000256" key="7">
    <source>
        <dbReference type="ARBA" id="ARBA00023136"/>
    </source>
</evidence>
<feature type="compositionally biased region" description="Polar residues" evidence="9">
    <location>
        <begin position="383"/>
        <end position="398"/>
    </location>
</feature>
<accession>A0A197KFZ9</accession>
<organism evidence="10 11">
    <name type="scientific">Linnemannia elongata AG-77</name>
    <dbReference type="NCBI Taxonomy" id="1314771"/>
    <lineage>
        <taxon>Eukaryota</taxon>
        <taxon>Fungi</taxon>
        <taxon>Fungi incertae sedis</taxon>
        <taxon>Mucoromycota</taxon>
        <taxon>Mortierellomycotina</taxon>
        <taxon>Mortierellomycetes</taxon>
        <taxon>Mortierellales</taxon>
        <taxon>Mortierellaceae</taxon>
        <taxon>Linnemannia</taxon>
    </lineage>
</organism>
<dbReference type="SUPFAM" id="SSF81330">
    <property type="entry name" value="Gated mechanosensitive channel"/>
    <property type="match status" value="1"/>
</dbReference>
<evidence type="ECO:0000313" key="10">
    <source>
        <dbReference type="EMBL" id="OAQ36455.1"/>
    </source>
</evidence>
<keyword evidence="6" id="KW-0406">Ion transport</keyword>
<dbReference type="InterPro" id="IPR037673">
    <property type="entry name" value="MSC/AndL"/>
</dbReference>
<dbReference type="Gene3D" id="1.10.1200.120">
    <property type="entry name" value="Large-conductance mechanosensitive channel, MscL, domain 1"/>
    <property type="match status" value="1"/>
</dbReference>
<dbReference type="EMBL" id="KV442011">
    <property type="protein sequence ID" value="OAQ36455.1"/>
    <property type="molecule type" value="Genomic_DNA"/>
</dbReference>
<dbReference type="GO" id="GO:0016020">
    <property type="term" value="C:membrane"/>
    <property type="evidence" value="ECO:0007669"/>
    <property type="project" value="UniProtKB-SubCell"/>
</dbReference>
<feature type="compositionally biased region" description="Low complexity" evidence="9">
    <location>
        <begin position="10"/>
        <end position="36"/>
    </location>
</feature>
<feature type="compositionally biased region" description="Polar residues" evidence="9">
    <location>
        <begin position="65"/>
        <end position="83"/>
    </location>
</feature>
<evidence type="ECO:0000256" key="2">
    <source>
        <dbReference type="ARBA" id="ARBA00022448"/>
    </source>
</evidence>
<keyword evidence="7" id="KW-0472">Membrane</keyword>
<feature type="region of interest" description="Disordered" evidence="9">
    <location>
        <begin position="355"/>
        <end position="444"/>
    </location>
</feature>
<comment type="subcellular location">
    <subcellularLocation>
        <location evidence="1">Membrane</location>
        <topology evidence="1">Multi-pass membrane protein</topology>
    </subcellularLocation>
</comment>
<feature type="compositionally biased region" description="Low complexity" evidence="9">
    <location>
        <begin position="399"/>
        <end position="410"/>
    </location>
</feature>
<evidence type="ECO:0000256" key="1">
    <source>
        <dbReference type="ARBA" id="ARBA00004141"/>
    </source>
</evidence>
<evidence type="ECO:0000256" key="8">
    <source>
        <dbReference type="ARBA" id="ARBA00023303"/>
    </source>
</evidence>
<dbReference type="NCBIfam" id="TIGR00220">
    <property type="entry name" value="mscL"/>
    <property type="match status" value="1"/>
</dbReference>
<proteinExistence type="predicted"/>
<dbReference type="AlphaFoldDB" id="A0A197KFZ9"/>
<dbReference type="Pfam" id="PF01741">
    <property type="entry name" value="MscL"/>
    <property type="match status" value="1"/>
</dbReference>
<evidence type="ECO:0000256" key="5">
    <source>
        <dbReference type="ARBA" id="ARBA00022989"/>
    </source>
</evidence>
<evidence type="ECO:0008006" key="12">
    <source>
        <dbReference type="Google" id="ProtNLM"/>
    </source>
</evidence>
<reference evidence="10 11" key="1">
    <citation type="submission" date="2016-05" db="EMBL/GenBank/DDBJ databases">
        <title>Genome sequencing reveals origins of a unique bacterial endosymbiosis in the earliest lineages of terrestrial Fungi.</title>
        <authorList>
            <consortium name="DOE Joint Genome Institute"/>
            <person name="Uehling J."/>
            <person name="Gryganskyi A."/>
            <person name="Hameed K."/>
            <person name="Tschaplinski T."/>
            <person name="Misztal P."/>
            <person name="Wu S."/>
            <person name="Desiro A."/>
            <person name="Vande Pol N."/>
            <person name="Du Z.-Y."/>
            <person name="Zienkiewicz A."/>
            <person name="Zienkiewicz K."/>
            <person name="Morin E."/>
            <person name="Tisserant E."/>
            <person name="Splivallo R."/>
            <person name="Hainaut M."/>
            <person name="Henrissat B."/>
            <person name="Ohm R."/>
            <person name="Kuo A."/>
            <person name="Yan J."/>
            <person name="Lipzen A."/>
            <person name="Nolan M."/>
            <person name="Labutti K."/>
            <person name="Barry K."/>
            <person name="Goldstein A."/>
            <person name="Labbe J."/>
            <person name="Schadt C."/>
            <person name="Tuskan G."/>
            <person name="Grigoriev I."/>
            <person name="Martin F."/>
            <person name="Vilgalys R."/>
            <person name="Bonito G."/>
        </authorList>
    </citation>
    <scope>NUCLEOTIDE SEQUENCE [LARGE SCALE GENOMIC DNA]</scope>
    <source>
        <strain evidence="10 11">AG-77</strain>
    </source>
</reference>
<dbReference type="PANTHER" id="PTHR30266:SF2">
    <property type="entry name" value="LARGE-CONDUCTANCE MECHANOSENSITIVE CHANNEL"/>
    <property type="match status" value="1"/>
</dbReference>
<name>A0A197KFZ9_9FUNG</name>
<sequence>MSSFFGYGSTGHSDTNNNNNPSNGSGSASNRSSVANPQSPPLQQHQSTASDMTVISADGIVPNPAATNEKTPLQYQAYPNNGTDDYGKENHDNDHDHDYDHDNDGHDHAPGERCSLPPLIQPLVSHENHGMVESLVVKVMDSADVTQKTVFYFWDEWKAFVNRGNVIDLGIGVVLGGAFSDIIDSFVIDIMTPPLSLWATGTNLENSFIVLKHGRTPGKIYNTYLEAQEDGAVTENTGHFLKACLNFLIIAFFLFWIVKAVHNIRKEKIRPPPKEKECAWCKENIALDAFRCKFCQSFVKDIPGIEDAGVGMFVTIKRPSTKHRPSMDPSFDQSQNGLDHNALAAGMAAGVIAASKERDNNNSNNNSNSRSGSNSNISSSSSRPHSQSHPTSNGNTGKQATTGQTSTSSSPAPPPHASRSGSTVGPSDGKKIAAGLAKVDGAQK</sequence>
<dbReference type="STRING" id="1314771.A0A197KFZ9"/>
<evidence type="ECO:0000256" key="4">
    <source>
        <dbReference type="ARBA" id="ARBA00022692"/>
    </source>
</evidence>
<keyword evidence="4" id="KW-0812">Transmembrane</keyword>
<feature type="region of interest" description="Disordered" evidence="9">
    <location>
        <begin position="1"/>
        <end position="113"/>
    </location>
</feature>
<evidence type="ECO:0000313" key="11">
    <source>
        <dbReference type="Proteomes" id="UP000078512"/>
    </source>
</evidence>
<feature type="compositionally biased region" description="Low complexity" evidence="9">
    <location>
        <begin position="361"/>
        <end position="382"/>
    </location>
</feature>
<gene>
    <name evidence="10" type="ORF">K457DRAFT_165270</name>
</gene>
<feature type="compositionally biased region" description="Basic and acidic residues" evidence="9">
    <location>
        <begin position="85"/>
        <end position="111"/>
    </location>
</feature>